<protein>
    <recommendedName>
        <fullName evidence="4">Cytochrome c domain-containing protein</fullName>
    </recommendedName>
</protein>
<dbReference type="RefSeq" id="WP_173804191.1">
    <property type="nucleotide sequence ID" value="NZ_JABSNM010000003.1"/>
</dbReference>
<organism evidence="2 3">
    <name type="scientific">Sphaerotilus uruguayifluvii</name>
    <dbReference type="NCBI Taxonomy" id="2735897"/>
    <lineage>
        <taxon>Bacteria</taxon>
        <taxon>Pseudomonadati</taxon>
        <taxon>Pseudomonadota</taxon>
        <taxon>Betaproteobacteria</taxon>
        <taxon>Burkholderiales</taxon>
        <taxon>Sphaerotilaceae</taxon>
        <taxon>Sphaerotilus</taxon>
    </lineage>
</organism>
<accession>A0ABX2FYW9</accession>
<keyword evidence="1" id="KW-0812">Transmembrane</keyword>
<dbReference type="EMBL" id="JABSNM010000003">
    <property type="protein sequence ID" value="NRT55204.1"/>
    <property type="molecule type" value="Genomic_DNA"/>
</dbReference>
<evidence type="ECO:0008006" key="4">
    <source>
        <dbReference type="Google" id="ProtNLM"/>
    </source>
</evidence>
<gene>
    <name evidence="2" type="ORF">HNQ01_000914</name>
</gene>
<keyword evidence="1" id="KW-0472">Membrane</keyword>
<evidence type="ECO:0000313" key="3">
    <source>
        <dbReference type="Proteomes" id="UP001516061"/>
    </source>
</evidence>
<keyword evidence="3" id="KW-1185">Reference proteome</keyword>
<dbReference type="Proteomes" id="UP001516061">
    <property type="component" value="Unassembled WGS sequence"/>
</dbReference>
<evidence type="ECO:0000256" key="1">
    <source>
        <dbReference type="SAM" id="Phobius"/>
    </source>
</evidence>
<feature type="transmembrane region" description="Helical" evidence="1">
    <location>
        <begin position="9"/>
        <end position="28"/>
    </location>
</feature>
<proteinExistence type="predicted"/>
<name>A0ABX2FYW9_9BURK</name>
<reference evidence="2 3" key="1">
    <citation type="submission" date="2020-05" db="EMBL/GenBank/DDBJ databases">
        <title>Genomic Encyclopedia of Type Strains, Phase IV (KMG-V): Genome sequencing to study the core and pangenomes of soil and plant-associated prokaryotes.</title>
        <authorList>
            <person name="Whitman W."/>
        </authorList>
    </citation>
    <scope>NUCLEOTIDE SEQUENCE [LARGE SCALE GENOMIC DNA]</scope>
    <source>
        <strain evidence="2 3">C29</strain>
    </source>
</reference>
<evidence type="ECO:0000313" key="2">
    <source>
        <dbReference type="EMBL" id="NRT55204.1"/>
    </source>
</evidence>
<sequence length="154" mass="16709">MNTSDLRRLLLFTLLGGLVTLLMMLLHLDLPEAGLPALDQDNRMLTEQARQERLRAEGRALWQGDWAMQASLPGRVHGLDGQSSRCVRCHGGSTLPRALLDRSGGSQAGLCRLLREGRRADGSAVTAAMPRYDAADSDCAALWSHLVPGSALKH</sequence>
<comment type="caution">
    <text evidence="2">The sequence shown here is derived from an EMBL/GenBank/DDBJ whole genome shotgun (WGS) entry which is preliminary data.</text>
</comment>
<keyword evidence="1" id="KW-1133">Transmembrane helix</keyword>